<dbReference type="EMBL" id="JAIVGD010000028">
    <property type="protein sequence ID" value="KAH0738152.1"/>
    <property type="molecule type" value="Genomic_DNA"/>
</dbReference>
<name>A0ABQ7TVK1_SOLTU</name>
<evidence type="ECO:0000313" key="2">
    <source>
        <dbReference type="Proteomes" id="UP000826656"/>
    </source>
</evidence>
<organism evidence="1 2">
    <name type="scientific">Solanum tuberosum</name>
    <name type="common">Potato</name>
    <dbReference type="NCBI Taxonomy" id="4113"/>
    <lineage>
        <taxon>Eukaryota</taxon>
        <taxon>Viridiplantae</taxon>
        <taxon>Streptophyta</taxon>
        <taxon>Embryophyta</taxon>
        <taxon>Tracheophyta</taxon>
        <taxon>Spermatophyta</taxon>
        <taxon>Magnoliopsida</taxon>
        <taxon>eudicotyledons</taxon>
        <taxon>Gunneridae</taxon>
        <taxon>Pentapetalae</taxon>
        <taxon>asterids</taxon>
        <taxon>lamiids</taxon>
        <taxon>Solanales</taxon>
        <taxon>Solanaceae</taxon>
        <taxon>Solanoideae</taxon>
        <taxon>Solaneae</taxon>
        <taxon>Solanum</taxon>
    </lineage>
</organism>
<reference evidence="1 2" key="1">
    <citation type="journal article" date="2021" name="bioRxiv">
        <title>Chromosome-scale and haplotype-resolved genome assembly of a tetraploid potato cultivar.</title>
        <authorList>
            <person name="Sun H."/>
            <person name="Jiao W.-B."/>
            <person name="Krause K."/>
            <person name="Campoy J.A."/>
            <person name="Goel M."/>
            <person name="Folz-Donahue K."/>
            <person name="Kukat C."/>
            <person name="Huettel B."/>
            <person name="Schneeberger K."/>
        </authorList>
    </citation>
    <scope>NUCLEOTIDE SEQUENCE [LARGE SCALE GENOMIC DNA]</scope>
    <source>
        <strain evidence="1">SolTubOtavaFocal</strain>
        <tissue evidence="1">Leaves</tissue>
    </source>
</reference>
<dbReference type="Proteomes" id="UP000826656">
    <property type="component" value="Unassembled WGS sequence"/>
</dbReference>
<dbReference type="Pfam" id="PF14223">
    <property type="entry name" value="Retrotran_gag_2"/>
    <property type="match status" value="1"/>
</dbReference>
<gene>
    <name evidence="1" type="ORF">KY290_036857</name>
</gene>
<keyword evidence="2" id="KW-1185">Reference proteome</keyword>
<evidence type="ECO:0000313" key="1">
    <source>
        <dbReference type="EMBL" id="KAH0738152.1"/>
    </source>
</evidence>
<proteinExistence type="predicted"/>
<protein>
    <submittedName>
        <fullName evidence="1">Uncharacterized protein</fullName>
    </submittedName>
</protein>
<comment type="caution">
    <text evidence="1">The sequence shown here is derived from an EMBL/GenBank/DDBJ whole genome shotgun (WGS) entry which is preliminary data.</text>
</comment>
<accession>A0ABQ7TVK1</accession>
<sequence length="170" mass="19601">MVELTTMKFDGSRSTQNHIIEITNIAARLQTLGMQVDDTFLVHFILKSLSLEYGPFQINYNTIKVKWDIKELSSILTQVESKLKKQGGPSINLMGQEAGKRLKVKANKFKKNKALDKLPQDAHKELKEFTTIQTTNPNKDFLFMGNRTKAQIKGIWTYQLILETRHHLIR</sequence>